<keyword evidence="2" id="KW-1185">Reference proteome</keyword>
<dbReference type="Proteomes" id="UP000253383">
    <property type="component" value="Unassembled WGS sequence"/>
</dbReference>
<sequence length="145" mass="16713">MESPIKQAYLDYQEKLQALAQTIKAQVRANASLKAVQAALDITAAMYYQRLKYPQNIPEQEIDALTKLVQNDTIAQRYKETIEFGQQLSETVADSLRNTQITVTFLCKKLGINTSSYHRKQKDPRLWDQAEIERIAQVIEIIKRL</sequence>
<organism evidence="1 2">
    <name type="scientific">Larkinella punicea</name>
    <dbReference type="NCBI Taxonomy" id="2315727"/>
    <lineage>
        <taxon>Bacteria</taxon>
        <taxon>Pseudomonadati</taxon>
        <taxon>Bacteroidota</taxon>
        <taxon>Cytophagia</taxon>
        <taxon>Cytophagales</taxon>
        <taxon>Spirosomataceae</taxon>
        <taxon>Larkinella</taxon>
    </lineage>
</organism>
<reference evidence="1 2" key="1">
    <citation type="submission" date="2018-07" db="EMBL/GenBank/DDBJ databases">
        <title>Genome analysis of Larkinella rosea.</title>
        <authorList>
            <person name="Zhou Z."/>
            <person name="Wang G."/>
        </authorList>
    </citation>
    <scope>NUCLEOTIDE SEQUENCE [LARGE SCALE GENOMIC DNA]</scope>
    <source>
        <strain evidence="2">zzj9</strain>
    </source>
</reference>
<gene>
    <name evidence="1" type="ORF">DUE52_23440</name>
</gene>
<comment type="caution">
    <text evidence="1">The sequence shown here is derived from an EMBL/GenBank/DDBJ whole genome shotgun (WGS) entry which is preliminary data.</text>
</comment>
<dbReference type="EMBL" id="QOWE01000022">
    <property type="protein sequence ID" value="RCR67014.1"/>
    <property type="molecule type" value="Genomic_DNA"/>
</dbReference>
<evidence type="ECO:0000313" key="2">
    <source>
        <dbReference type="Proteomes" id="UP000253383"/>
    </source>
</evidence>
<accession>A0A368JK01</accession>
<name>A0A368JK01_9BACT</name>
<protein>
    <submittedName>
        <fullName evidence="1">Uncharacterized protein</fullName>
    </submittedName>
</protein>
<evidence type="ECO:0000313" key="1">
    <source>
        <dbReference type="EMBL" id="RCR67014.1"/>
    </source>
</evidence>
<dbReference type="AlphaFoldDB" id="A0A368JK01"/>
<proteinExistence type="predicted"/>
<dbReference type="RefSeq" id="WP_114408501.1">
    <property type="nucleotide sequence ID" value="NZ_QOWE01000022.1"/>
</dbReference>
<dbReference type="OrthoDB" id="9826618at2"/>